<organism evidence="2 3">
    <name type="scientific">Azospirillum picis</name>
    <dbReference type="NCBI Taxonomy" id="488438"/>
    <lineage>
        <taxon>Bacteria</taxon>
        <taxon>Pseudomonadati</taxon>
        <taxon>Pseudomonadota</taxon>
        <taxon>Alphaproteobacteria</taxon>
        <taxon>Rhodospirillales</taxon>
        <taxon>Azospirillaceae</taxon>
        <taxon>Azospirillum</taxon>
    </lineage>
</organism>
<proteinExistence type="predicted"/>
<keyword evidence="3" id="KW-1185">Reference proteome</keyword>
<dbReference type="InterPro" id="IPR011040">
    <property type="entry name" value="Sialidase"/>
</dbReference>
<evidence type="ECO:0000313" key="2">
    <source>
        <dbReference type="EMBL" id="MDQ0536979.1"/>
    </source>
</evidence>
<comment type="caution">
    <text evidence="2">The sequence shown here is derived from an EMBL/GenBank/DDBJ whole genome shotgun (WGS) entry which is preliminary data.</text>
</comment>
<accession>A0ABU0MU05</accession>
<dbReference type="Pfam" id="PF13088">
    <property type="entry name" value="BNR_2"/>
    <property type="match status" value="1"/>
</dbReference>
<dbReference type="InterPro" id="IPR036278">
    <property type="entry name" value="Sialidase_sf"/>
</dbReference>
<reference evidence="2 3" key="1">
    <citation type="submission" date="2023-07" db="EMBL/GenBank/DDBJ databases">
        <title>Genomic Encyclopedia of Type Strains, Phase IV (KMG-IV): sequencing the most valuable type-strain genomes for metagenomic binning, comparative biology and taxonomic classification.</title>
        <authorList>
            <person name="Goeker M."/>
        </authorList>
    </citation>
    <scope>NUCLEOTIDE SEQUENCE [LARGE SCALE GENOMIC DNA]</scope>
    <source>
        <strain evidence="2 3">DSM 19922</strain>
    </source>
</reference>
<dbReference type="Proteomes" id="UP001244552">
    <property type="component" value="Unassembled WGS sequence"/>
</dbReference>
<name>A0ABU0MU05_9PROT</name>
<dbReference type="SUPFAM" id="SSF50939">
    <property type="entry name" value="Sialidases"/>
    <property type="match status" value="1"/>
</dbReference>
<dbReference type="Gene3D" id="2.120.10.10">
    <property type="match status" value="1"/>
</dbReference>
<dbReference type="RefSeq" id="WP_209990553.1">
    <property type="nucleotide sequence ID" value="NZ_JAGINO010000035.1"/>
</dbReference>
<sequence length="386" mass="42128">MAKNGVEHRVLYRDPRFYAAFPSLAATPGAGQDGTVLLAFRRARDHRWLRGAEYRAGETGFNHVDHLDSRSQTVLLRLGPDAEVLGEPVALPPDPQAADQDASLLVLRDGRILLAGFCWYPVPAADGEALRALGLGLAGSPLKTGDLYLFWGGYSRYSDDGGRSWTPHRDLPPLPGHPDLVPGQRPFYGGAVRGRAVEAPDGTILQTGYTHHPATGLYASHLFASADRGESWKHRSVIAFDPEATAGFCETALHLDADGVLHAFHRTTGLDDHLATSRSGDLGHSWEPWRRHAVVGHPYDACPLPDGRLLLVGGYRHPPYGIRARVYDPRRQQPDDVPELVLRDDGPAPDLGYPWAALLPDGRAMVAYYICDGTGLRGIEATLFRP</sequence>
<feature type="domain" description="Sialidase" evidence="1">
    <location>
        <begin position="155"/>
        <end position="361"/>
    </location>
</feature>
<evidence type="ECO:0000313" key="3">
    <source>
        <dbReference type="Proteomes" id="UP001244552"/>
    </source>
</evidence>
<evidence type="ECO:0000259" key="1">
    <source>
        <dbReference type="Pfam" id="PF13088"/>
    </source>
</evidence>
<dbReference type="CDD" id="cd15482">
    <property type="entry name" value="Sialidase_non-viral"/>
    <property type="match status" value="1"/>
</dbReference>
<gene>
    <name evidence="2" type="ORF">QO018_005878</name>
</gene>
<protein>
    <recommendedName>
        <fullName evidence="1">Sialidase domain-containing protein</fullName>
    </recommendedName>
</protein>
<dbReference type="EMBL" id="JAUSVU010000035">
    <property type="protein sequence ID" value="MDQ0536979.1"/>
    <property type="molecule type" value="Genomic_DNA"/>
</dbReference>